<dbReference type="PANTHER" id="PTHR42905:SF2">
    <property type="entry name" value="PHOSPHOENOLPYRUVATE CARBOXYLASE FAMILY PROTEIN"/>
    <property type="match status" value="1"/>
</dbReference>
<dbReference type="CDD" id="cd00377">
    <property type="entry name" value="ICL_PEPM"/>
    <property type="match status" value="1"/>
</dbReference>
<dbReference type="Proteomes" id="UP000250140">
    <property type="component" value="Unassembled WGS sequence"/>
</dbReference>
<dbReference type="InterPro" id="IPR018523">
    <property type="entry name" value="Isocitrate_lyase_ph_CS"/>
</dbReference>
<comment type="similarity">
    <text evidence="2">Belongs to the isocitrate lyase/PEP mutase superfamily.</text>
</comment>
<proteinExistence type="inferred from homology"/>
<gene>
    <name evidence="3" type="ORF">AOQ84DRAFT_341037</name>
</gene>
<dbReference type="AlphaFoldDB" id="A0A8E2EZX7"/>
<dbReference type="Pfam" id="PF13714">
    <property type="entry name" value="PEP_mutase"/>
    <property type="match status" value="1"/>
</dbReference>
<accession>A0A8E2EZX7</accession>
<dbReference type="OrthoDB" id="1923844at2759"/>
<dbReference type="SUPFAM" id="SSF51621">
    <property type="entry name" value="Phosphoenolpyruvate/pyruvate domain"/>
    <property type="match status" value="1"/>
</dbReference>
<dbReference type="InterPro" id="IPR039556">
    <property type="entry name" value="ICL/PEPM"/>
</dbReference>
<dbReference type="EMBL" id="KV749742">
    <property type="protein sequence ID" value="OCL07981.1"/>
    <property type="molecule type" value="Genomic_DNA"/>
</dbReference>
<name>A0A8E2EZX7_9PEZI</name>
<comment type="catalytic activity">
    <reaction evidence="1">
        <text>(2S,3R)-3-hydroxybutane-1,2,3-tricarboxylate = pyruvate + succinate</text>
        <dbReference type="Rhea" id="RHEA:16809"/>
        <dbReference type="ChEBI" id="CHEBI:15361"/>
        <dbReference type="ChEBI" id="CHEBI:30031"/>
        <dbReference type="ChEBI" id="CHEBI:57429"/>
        <dbReference type="EC" id="4.1.3.30"/>
    </reaction>
</comment>
<reference evidence="3 4" key="1">
    <citation type="journal article" date="2016" name="Nat. Commun.">
        <title>Ectomycorrhizal ecology is imprinted in the genome of the dominant symbiotic fungus Cenococcum geophilum.</title>
        <authorList>
            <consortium name="DOE Joint Genome Institute"/>
            <person name="Peter M."/>
            <person name="Kohler A."/>
            <person name="Ohm R.A."/>
            <person name="Kuo A."/>
            <person name="Krutzmann J."/>
            <person name="Morin E."/>
            <person name="Arend M."/>
            <person name="Barry K.W."/>
            <person name="Binder M."/>
            <person name="Choi C."/>
            <person name="Clum A."/>
            <person name="Copeland A."/>
            <person name="Grisel N."/>
            <person name="Haridas S."/>
            <person name="Kipfer T."/>
            <person name="LaButti K."/>
            <person name="Lindquist E."/>
            <person name="Lipzen A."/>
            <person name="Maire R."/>
            <person name="Meier B."/>
            <person name="Mihaltcheva S."/>
            <person name="Molinier V."/>
            <person name="Murat C."/>
            <person name="Poggeler S."/>
            <person name="Quandt C.A."/>
            <person name="Sperisen C."/>
            <person name="Tritt A."/>
            <person name="Tisserant E."/>
            <person name="Crous P.W."/>
            <person name="Henrissat B."/>
            <person name="Nehls U."/>
            <person name="Egli S."/>
            <person name="Spatafora J.W."/>
            <person name="Grigoriev I.V."/>
            <person name="Martin F.M."/>
        </authorList>
    </citation>
    <scope>NUCLEOTIDE SEQUENCE [LARGE SCALE GENOMIC DNA]</scope>
    <source>
        <strain evidence="3 4">CBS 207.34</strain>
    </source>
</reference>
<evidence type="ECO:0000313" key="3">
    <source>
        <dbReference type="EMBL" id="OCL07981.1"/>
    </source>
</evidence>
<evidence type="ECO:0000256" key="1">
    <source>
        <dbReference type="ARBA" id="ARBA00001050"/>
    </source>
</evidence>
<evidence type="ECO:0000256" key="2">
    <source>
        <dbReference type="ARBA" id="ARBA00061405"/>
    </source>
</evidence>
<dbReference type="InterPro" id="IPR040442">
    <property type="entry name" value="Pyrv_kinase-like_dom_sf"/>
</dbReference>
<dbReference type="GO" id="GO:0046421">
    <property type="term" value="F:methylisocitrate lyase activity"/>
    <property type="evidence" value="ECO:0007669"/>
    <property type="project" value="UniProtKB-EC"/>
</dbReference>
<evidence type="ECO:0000313" key="4">
    <source>
        <dbReference type="Proteomes" id="UP000250140"/>
    </source>
</evidence>
<sequence length="311" mass="33038">MTEANGNNAVARATPVSAAQRLRQLLSDSDKIIVAPGVYDGFSARIALEVGFECLYMTGAGTCASKLGQPDLGFATLNDMREHAEMIANLNTSVPLIADADTGYGGPNMVARTLSAYHRAGVAALHIEDQIQTKRCGHLGGKELVDIATYTSRIAAAAQAREKLCSPILIIARTDALQTSGFDDAVRRLQAAVAAGADIAFLEGITTREEGRRICEIMRPTPVLLNMVEHGATPSMTPAEAQELGFRIVIFPFAAIAPAYAAIRESMVRIKETGRTGLEEGFTPKKLFEVVGLKEATAVDAAAGGVMYNKI</sequence>
<dbReference type="PANTHER" id="PTHR42905">
    <property type="entry name" value="PHOSPHOENOLPYRUVATE CARBOXYLASE"/>
    <property type="match status" value="1"/>
</dbReference>
<keyword evidence="3" id="KW-0670">Pyruvate</keyword>
<dbReference type="PROSITE" id="PS00161">
    <property type="entry name" value="ISOCITRATE_LYASE"/>
    <property type="match status" value="1"/>
</dbReference>
<dbReference type="InterPro" id="IPR015813">
    <property type="entry name" value="Pyrv/PenolPyrv_kinase-like_dom"/>
</dbReference>
<dbReference type="Gene3D" id="3.20.20.60">
    <property type="entry name" value="Phosphoenolpyruvate-binding domains"/>
    <property type="match status" value="1"/>
</dbReference>
<keyword evidence="4" id="KW-1185">Reference proteome</keyword>
<protein>
    <submittedName>
        <fullName evidence="3">Phosphoenolpyruvate/pyruvate domain-containing protein</fullName>
    </submittedName>
</protein>
<organism evidence="3 4">
    <name type="scientific">Glonium stellatum</name>
    <dbReference type="NCBI Taxonomy" id="574774"/>
    <lineage>
        <taxon>Eukaryota</taxon>
        <taxon>Fungi</taxon>
        <taxon>Dikarya</taxon>
        <taxon>Ascomycota</taxon>
        <taxon>Pezizomycotina</taxon>
        <taxon>Dothideomycetes</taxon>
        <taxon>Pleosporomycetidae</taxon>
        <taxon>Gloniales</taxon>
        <taxon>Gloniaceae</taxon>
        <taxon>Glonium</taxon>
    </lineage>
</organism>
<dbReference type="FunFam" id="3.20.20.60:FF:000009">
    <property type="entry name" value="2-methylisocitrate lyase"/>
    <property type="match status" value="1"/>
</dbReference>